<evidence type="ECO:0000313" key="4">
    <source>
        <dbReference type="Proteomes" id="UP001165079"/>
    </source>
</evidence>
<gene>
    <name evidence="3" type="ORF">Afil01_03780</name>
</gene>
<dbReference type="Proteomes" id="UP001165079">
    <property type="component" value="Unassembled WGS sequence"/>
</dbReference>
<feature type="signal peptide" evidence="2">
    <location>
        <begin position="1"/>
        <end position="28"/>
    </location>
</feature>
<accession>A0A9W6SHI0</accession>
<dbReference type="EMBL" id="BSTX01000001">
    <property type="protein sequence ID" value="GLZ75571.1"/>
    <property type="molecule type" value="Genomic_DNA"/>
</dbReference>
<keyword evidence="2" id="KW-0732">Signal</keyword>
<dbReference type="RefSeq" id="WP_285660815.1">
    <property type="nucleotide sequence ID" value="NZ_BSTX01000001.1"/>
</dbReference>
<feature type="region of interest" description="Disordered" evidence="1">
    <location>
        <begin position="154"/>
        <end position="186"/>
    </location>
</feature>
<evidence type="ECO:0000256" key="1">
    <source>
        <dbReference type="SAM" id="MobiDB-lite"/>
    </source>
</evidence>
<evidence type="ECO:0000313" key="3">
    <source>
        <dbReference type="EMBL" id="GLZ75571.1"/>
    </source>
</evidence>
<feature type="chain" id="PRO_5040767982" description="Mycolysin" evidence="2">
    <location>
        <begin position="29"/>
        <end position="531"/>
    </location>
</feature>
<comment type="caution">
    <text evidence="3">The sequence shown here is derived from an EMBL/GenBank/DDBJ whole genome shotgun (WGS) entry which is preliminary data.</text>
</comment>
<evidence type="ECO:0008006" key="5">
    <source>
        <dbReference type="Google" id="ProtNLM"/>
    </source>
</evidence>
<evidence type="ECO:0000256" key="2">
    <source>
        <dbReference type="SAM" id="SignalP"/>
    </source>
</evidence>
<organism evidence="3 4">
    <name type="scientific">Actinorhabdospora filicis</name>
    <dbReference type="NCBI Taxonomy" id="1785913"/>
    <lineage>
        <taxon>Bacteria</taxon>
        <taxon>Bacillati</taxon>
        <taxon>Actinomycetota</taxon>
        <taxon>Actinomycetes</taxon>
        <taxon>Micromonosporales</taxon>
        <taxon>Micromonosporaceae</taxon>
        <taxon>Actinorhabdospora</taxon>
    </lineage>
</organism>
<sequence length="531" mass="56038">MFHRTFPRGALIAAVALALVAVPLAVPAAAAPACDTVVAGEKTPGCVTAATSFDRLPALGERATLRVRLGSQVEVASARLTLRLTEGLRLTGTAPARAGLTTVSTRSLTLTPRGRELSFTVEALATGPARVEAELTDAASPSPARTAYASTVLTVGDRPGTSREGADGTDSAAVPVGEAPPAPSAGAAAGQICATGAFTYADAGGAWRPGRNVPVAVLGRTTSTAAARTYATGLTNTTDGGYRVCFTPTVTTMASVWVVFTSQASVWRVVARNGSTPYTVTTAARSNVPSGTDAAFGSTAPSALHMRGWHAFDTLNKLWWWRSSGTGCWTARETANCSSVTVRWYPGSTDGTYYNVGSSGANSWIALTEEDPDSEHLVLHESGHAFQHMLYGFWWPASDCPSPHYIHKRSGNMCAWTEGFANAAMGHALHDYRFVWPGGAQISLMNTAWNDPARPVGATNWENGETVEGRVAGALIDLWDRIDGGQAPTLDNMRRYVSSSLREWFTTDRPRTGLPTGADAKGVLYEHTIAM</sequence>
<protein>
    <recommendedName>
        <fullName evidence="5">Mycolysin</fullName>
    </recommendedName>
</protein>
<reference evidence="3" key="1">
    <citation type="submission" date="2023-03" db="EMBL/GenBank/DDBJ databases">
        <title>Actinorhabdospora filicis NBRC 111898.</title>
        <authorList>
            <person name="Ichikawa N."/>
            <person name="Sato H."/>
            <person name="Tonouchi N."/>
        </authorList>
    </citation>
    <scope>NUCLEOTIDE SEQUENCE</scope>
    <source>
        <strain evidence="3">NBRC 111898</strain>
    </source>
</reference>
<keyword evidence="4" id="KW-1185">Reference proteome</keyword>
<dbReference type="AlphaFoldDB" id="A0A9W6SHI0"/>
<name>A0A9W6SHI0_9ACTN</name>
<proteinExistence type="predicted"/>